<gene>
    <name evidence="2" type="ORF">SELO1098_LOCUS15292</name>
</gene>
<protein>
    <recommendedName>
        <fullName evidence="3">Peptidase C39-like domain-containing protein</fullName>
    </recommendedName>
</protein>
<proteinExistence type="predicted"/>
<accession>A0A7S3H6X0</accession>
<evidence type="ECO:0000313" key="2">
    <source>
        <dbReference type="EMBL" id="CAE0286451.1"/>
    </source>
</evidence>
<evidence type="ECO:0000256" key="1">
    <source>
        <dbReference type="SAM" id="SignalP"/>
    </source>
</evidence>
<feature type="signal peptide" evidence="1">
    <location>
        <begin position="1"/>
        <end position="18"/>
    </location>
</feature>
<feature type="chain" id="PRO_5031514571" description="Peptidase C39-like domain-containing protein" evidence="1">
    <location>
        <begin position="19"/>
        <end position="336"/>
    </location>
</feature>
<evidence type="ECO:0008006" key="3">
    <source>
        <dbReference type="Google" id="ProtNLM"/>
    </source>
</evidence>
<dbReference type="EMBL" id="HBIC01030228">
    <property type="protein sequence ID" value="CAE0286451.1"/>
    <property type="molecule type" value="Transcribed_RNA"/>
</dbReference>
<name>A0A7S3H6X0_9STRA</name>
<sequence length="336" mass="37158">MWINLLIVSACLLVSVSSYVFQAGLSPRFQWTNNAGYCGEVSTIMAGLKHGQYLSQYDVRAIATEKSKNAQTNTQYLVGVNDVNCAKTLRLDYIEFDGKTTNSYLAWAKKMIRQGYAVTITVYMNHYLFYGMTDPSAGDDEYDHIVSVYQIESQFDDDEYHADDILTLEDHGLWNPVKTGPTYLFNYTFADFQGTRSSANAKDGPIYTLPSTVPNYGITHTGVTDTQGVLVPVTVSTSVNSEDPQIKKNSETRPAASNLVLTITVSGLEAGVQYVMYWYNDETAVPTANFNANSKSNNAIRKTYTFTAGSGGTYSVTENILSSDKAIFRALRADQV</sequence>
<keyword evidence="1" id="KW-0732">Signal</keyword>
<reference evidence="2" key="1">
    <citation type="submission" date="2021-01" db="EMBL/GenBank/DDBJ databases">
        <authorList>
            <person name="Corre E."/>
            <person name="Pelletier E."/>
            <person name="Niang G."/>
            <person name="Scheremetjew M."/>
            <person name="Finn R."/>
            <person name="Kale V."/>
            <person name="Holt S."/>
            <person name="Cochrane G."/>
            <person name="Meng A."/>
            <person name="Brown T."/>
            <person name="Cohen L."/>
        </authorList>
    </citation>
    <scope>NUCLEOTIDE SEQUENCE</scope>
    <source>
        <strain evidence="2">CCAP 955/1</strain>
    </source>
</reference>
<dbReference type="AlphaFoldDB" id="A0A7S3H6X0"/>
<organism evidence="2">
    <name type="scientific">Spumella elongata</name>
    <dbReference type="NCBI Taxonomy" id="89044"/>
    <lineage>
        <taxon>Eukaryota</taxon>
        <taxon>Sar</taxon>
        <taxon>Stramenopiles</taxon>
        <taxon>Ochrophyta</taxon>
        <taxon>Chrysophyceae</taxon>
        <taxon>Chromulinales</taxon>
        <taxon>Chromulinaceae</taxon>
        <taxon>Spumella</taxon>
    </lineage>
</organism>